<feature type="domain" description="Penicillin-binding protein transpeptidase" evidence="17">
    <location>
        <begin position="368"/>
        <end position="438"/>
    </location>
</feature>
<dbReference type="SUPFAM" id="SSF56601">
    <property type="entry name" value="beta-lactamase/transpeptidase-like"/>
    <property type="match status" value="1"/>
</dbReference>
<feature type="domain" description="Penicillin-binding protein transpeptidase" evidence="17">
    <location>
        <begin position="460"/>
        <end position="624"/>
    </location>
</feature>
<dbReference type="FunCoup" id="A0A2S8SSV9">
    <property type="interactions" value="264"/>
</dbReference>
<reference evidence="19 20" key="1">
    <citation type="journal article" date="2018" name="Syst. Appl. Microbiol.">
        <title>Abditibacterium utsteinense sp. nov., the first cultivated member of candidate phylum FBP, isolated from ice-free Antarctic soil samples.</title>
        <authorList>
            <person name="Tahon G."/>
            <person name="Tytgat B."/>
            <person name="Lebbe L."/>
            <person name="Carlier A."/>
            <person name="Willems A."/>
        </authorList>
    </citation>
    <scope>NUCLEOTIDE SEQUENCE [LARGE SCALE GENOMIC DNA]</scope>
    <source>
        <strain evidence="19 20">LMG 29911</strain>
    </source>
</reference>
<evidence type="ECO:0000259" key="18">
    <source>
        <dbReference type="Pfam" id="PF00912"/>
    </source>
</evidence>
<keyword evidence="16" id="KW-1133">Transmembrane helix</keyword>
<dbReference type="OrthoDB" id="9766909at2"/>
<gene>
    <name evidence="19" type="ORF">B1R32_108115</name>
</gene>
<feature type="region of interest" description="Disordered" evidence="15">
    <location>
        <begin position="739"/>
        <end position="855"/>
    </location>
</feature>
<dbReference type="GO" id="GO:0008360">
    <property type="term" value="P:regulation of cell shape"/>
    <property type="evidence" value="ECO:0007669"/>
    <property type="project" value="UniProtKB-KW"/>
</dbReference>
<dbReference type="GO" id="GO:0030288">
    <property type="term" value="C:outer membrane-bounded periplasmic space"/>
    <property type="evidence" value="ECO:0007669"/>
    <property type="project" value="TreeGrafter"/>
</dbReference>
<protein>
    <submittedName>
        <fullName evidence="19">Penicillin-binding protein, 1A family</fullName>
    </submittedName>
</protein>
<dbReference type="PANTHER" id="PTHR32282:SF33">
    <property type="entry name" value="PEPTIDOGLYCAN GLYCOSYLTRANSFERASE"/>
    <property type="match status" value="1"/>
</dbReference>
<dbReference type="GO" id="GO:0009002">
    <property type="term" value="F:serine-type D-Ala-D-Ala carboxypeptidase activity"/>
    <property type="evidence" value="ECO:0007669"/>
    <property type="project" value="UniProtKB-EC"/>
</dbReference>
<comment type="caution">
    <text evidence="19">The sequence shown here is derived from an EMBL/GenBank/DDBJ whole genome shotgun (WGS) entry which is preliminary data.</text>
</comment>
<feature type="transmembrane region" description="Helical" evidence="16">
    <location>
        <begin position="21"/>
        <end position="46"/>
    </location>
</feature>
<keyword evidence="6" id="KW-0328">Glycosyltransferase</keyword>
<keyword evidence="5" id="KW-0645">Protease</keyword>
<evidence type="ECO:0000256" key="2">
    <source>
        <dbReference type="ARBA" id="ARBA00007090"/>
    </source>
</evidence>
<keyword evidence="8" id="KW-0378">Hydrolase</keyword>
<evidence type="ECO:0000256" key="10">
    <source>
        <dbReference type="ARBA" id="ARBA00022984"/>
    </source>
</evidence>
<dbReference type="GO" id="GO:0008955">
    <property type="term" value="F:peptidoglycan glycosyltransferase activity"/>
    <property type="evidence" value="ECO:0007669"/>
    <property type="project" value="UniProtKB-EC"/>
</dbReference>
<evidence type="ECO:0000256" key="5">
    <source>
        <dbReference type="ARBA" id="ARBA00022670"/>
    </source>
</evidence>
<evidence type="ECO:0000256" key="1">
    <source>
        <dbReference type="ARBA" id="ARBA00004752"/>
    </source>
</evidence>
<keyword evidence="10" id="KW-0573">Peptidoglycan synthesis</keyword>
<accession>A0A2S8SSV9</accession>
<dbReference type="Gene3D" id="3.40.710.10">
    <property type="entry name" value="DD-peptidase/beta-lactamase superfamily"/>
    <property type="match status" value="1"/>
</dbReference>
<dbReference type="InParanoid" id="A0A2S8SSV9"/>
<dbReference type="RefSeq" id="WP_105483744.1">
    <property type="nucleotide sequence ID" value="NZ_NIGF01000008.1"/>
</dbReference>
<dbReference type="GO" id="GO:0008658">
    <property type="term" value="F:penicillin binding"/>
    <property type="evidence" value="ECO:0007669"/>
    <property type="project" value="InterPro"/>
</dbReference>
<feature type="compositionally biased region" description="Basic and acidic residues" evidence="15">
    <location>
        <begin position="801"/>
        <end position="810"/>
    </location>
</feature>
<evidence type="ECO:0000256" key="4">
    <source>
        <dbReference type="ARBA" id="ARBA00022645"/>
    </source>
</evidence>
<keyword evidence="4" id="KW-0121">Carboxypeptidase</keyword>
<keyword evidence="16" id="KW-0812">Transmembrane</keyword>
<evidence type="ECO:0000313" key="19">
    <source>
        <dbReference type="EMBL" id="PQV63904.1"/>
    </source>
</evidence>
<dbReference type="InterPro" id="IPR023346">
    <property type="entry name" value="Lysozyme-like_dom_sf"/>
</dbReference>
<evidence type="ECO:0000256" key="9">
    <source>
        <dbReference type="ARBA" id="ARBA00022960"/>
    </source>
</evidence>
<keyword evidence="9" id="KW-0133">Cell shape</keyword>
<dbReference type="InterPro" id="IPR001460">
    <property type="entry name" value="PCN-bd_Tpept"/>
</dbReference>
<comment type="pathway">
    <text evidence="1">Cell wall biogenesis; peptidoglycan biosynthesis.</text>
</comment>
<evidence type="ECO:0000256" key="8">
    <source>
        <dbReference type="ARBA" id="ARBA00022801"/>
    </source>
</evidence>
<name>A0A2S8SSV9_9BACT</name>
<feature type="compositionally biased region" description="Low complexity" evidence="15">
    <location>
        <begin position="767"/>
        <end position="776"/>
    </location>
</feature>
<dbReference type="EMBL" id="NIGF01000008">
    <property type="protein sequence ID" value="PQV63904.1"/>
    <property type="molecule type" value="Genomic_DNA"/>
</dbReference>
<evidence type="ECO:0000256" key="14">
    <source>
        <dbReference type="ARBA" id="ARBA00049902"/>
    </source>
</evidence>
<comment type="similarity">
    <text evidence="2">In the C-terminal section; belongs to the transpeptidase family.</text>
</comment>
<evidence type="ECO:0000313" key="20">
    <source>
        <dbReference type="Proteomes" id="UP000237684"/>
    </source>
</evidence>
<comment type="similarity">
    <text evidence="3">In the N-terminal section; belongs to the glycosyltransferase 51 family.</text>
</comment>
<evidence type="ECO:0000256" key="11">
    <source>
        <dbReference type="ARBA" id="ARBA00023268"/>
    </source>
</evidence>
<dbReference type="PANTHER" id="PTHR32282">
    <property type="entry name" value="BINDING PROTEIN TRANSPEPTIDASE, PUTATIVE-RELATED"/>
    <property type="match status" value="1"/>
</dbReference>
<keyword evidence="16" id="KW-0472">Membrane</keyword>
<keyword evidence="12" id="KW-0961">Cell wall biogenesis/degradation</keyword>
<evidence type="ECO:0000256" key="16">
    <source>
        <dbReference type="SAM" id="Phobius"/>
    </source>
</evidence>
<dbReference type="InterPro" id="IPR001264">
    <property type="entry name" value="Glyco_trans_51"/>
</dbReference>
<feature type="compositionally biased region" description="Pro residues" evidence="15">
    <location>
        <begin position="845"/>
        <end position="855"/>
    </location>
</feature>
<evidence type="ECO:0000256" key="13">
    <source>
        <dbReference type="ARBA" id="ARBA00034000"/>
    </source>
</evidence>
<sequence length="855" mass="94139">MASASLNTPLAAPKPKFRHSFWWYLKWFFITLTVVVFCGMVAAFSIGKGLYDELGKVVPDINLLMARNKAEPTRVYAIDGSLLAEFRGDARQWIPLSTLKTQRKKSGKIITAPGRLIDATLSIEDARFYTHPGMDPKRIGGALLANYRAGGVEQGGSTITEQLAKNVYLSQTRTVSRRLQTAFLALQLEKRLSKDEILEAYLNEIYYGNRAYGCEAAAQTYFGKHAKDLTIAEAALVGGLPQSPSRLDPFDHFDNAKERQKLVLGAMLKNQRITYAQFKEALADKTVESDLKRNHDKFVERSRQVEKWKAPYFVSYVRTYLEKQYGWSGDYLNKSGLKIYTTLDPKLQKIAENVLVRGVRRHGPELQGALVSIDPWTGHVVAMVGGKDYYNTKKNGQWNRAVQGKRQPGSTMKPYIYAAAMEAGYTPDSVVVDSPLYLCGDSECPPGRRMANGRRFSKDSQHEVRNYDRTHHGAMTMRSAIAMSNNVVATRTLLKVGIQNVIQKAHLMGVSSPLSPYPSLALGTSDLSLLEHVSAYGVFATRGLRAEATPVIRVENYAGDTLVEQPMPVRGARVISPPAANNMWQMLRYVVTNGTGRVAQIPGVDVIGKTGTTSSNKDVWFMGASKDLVTGVWMGYDRPRNVGAGSAGGLWCGPVWRSFMVPAIDIWRARKPVEKLVEDARATAQRRFLAQQYKQYVRARICDETGLLATKECPQTHLEVFSAAGGAPTQFCDVHRRQPTQQRDLGASAAPSAPGDLGFDPARSENEPPAEATNPEDSGADSNAQPDADMTPPDADLNAPARREYRRDETTAPEIQGDGVTLDGQNGGGEGRVLDDSSGGFLPPDNAPETPPVRR</sequence>
<feature type="domain" description="Glycosyl transferase family 51" evidence="18">
    <location>
        <begin position="98"/>
        <end position="267"/>
    </location>
</feature>
<comment type="catalytic activity">
    <reaction evidence="13">
        <text>Preferential cleavage: (Ac)2-L-Lys-D-Ala-|-D-Ala. Also transpeptidation of peptidyl-alanyl moieties that are N-acyl substituents of D-alanine.</text>
        <dbReference type="EC" id="3.4.16.4"/>
    </reaction>
</comment>
<dbReference type="InterPro" id="IPR050396">
    <property type="entry name" value="Glycosyltr_51/Transpeptidase"/>
</dbReference>
<comment type="catalytic activity">
    <reaction evidence="14">
        <text>[GlcNAc-(1-&gt;4)-Mur2Ac(oyl-L-Ala-gamma-D-Glu-L-Lys-D-Ala-D-Ala)](n)-di-trans,octa-cis-undecaprenyl diphosphate + beta-D-GlcNAc-(1-&gt;4)-Mur2Ac(oyl-L-Ala-gamma-D-Glu-L-Lys-D-Ala-D-Ala)-di-trans,octa-cis-undecaprenyl diphosphate = [GlcNAc-(1-&gt;4)-Mur2Ac(oyl-L-Ala-gamma-D-Glu-L-Lys-D-Ala-D-Ala)](n+1)-di-trans,octa-cis-undecaprenyl diphosphate + di-trans,octa-cis-undecaprenyl diphosphate + H(+)</text>
        <dbReference type="Rhea" id="RHEA:23708"/>
        <dbReference type="Rhea" id="RHEA-COMP:9602"/>
        <dbReference type="Rhea" id="RHEA-COMP:9603"/>
        <dbReference type="ChEBI" id="CHEBI:15378"/>
        <dbReference type="ChEBI" id="CHEBI:58405"/>
        <dbReference type="ChEBI" id="CHEBI:60033"/>
        <dbReference type="ChEBI" id="CHEBI:78435"/>
        <dbReference type="EC" id="2.4.99.28"/>
    </reaction>
</comment>
<dbReference type="GO" id="GO:0071555">
    <property type="term" value="P:cell wall organization"/>
    <property type="evidence" value="ECO:0007669"/>
    <property type="project" value="UniProtKB-KW"/>
</dbReference>
<dbReference type="GO" id="GO:0009252">
    <property type="term" value="P:peptidoglycan biosynthetic process"/>
    <property type="evidence" value="ECO:0007669"/>
    <property type="project" value="UniProtKB-KW"/>
</dbReference>
<keyword evidence="20" id="KW-1185">Reference proteome</keyword>
<dbReference type="Pfam" id="PF00912">
    <property type="entry name" value="Transgly"/>
    <property type="match status" value="1"/>
</dbReference>
<dbReference type="AlphaFoldDB" id="A0A2S8SSV9"/>
<dbReference type="InterPro" id="IPR012338">
    <property type="entry name" value="Beta-lactam/transpept-like"/>
</dbReference>
<dbReference type="SUPFAM" id="SSF53955">
    <property type="entry name" value="Lysozyme-like"/>
    <property type="match status" value="1"/>
</dbReference>
<proteinExistence type="inferred from homology"/>
<dbReference type="Proteomes" id="UP000237684">
    <property type="component" value="Unassembled WGS sequence"/>
</dbReference>
<evidence type="ECO:0000256" key="12">
    <source>
        <dbReference type="ARBA" id="ARBA00023316"/>
    </source>
</evidence>
<dbReference type="Pfam" id="PF00905">
    <property type="entry name" value="Transpeptidase"/>
    <property type="match status" value="2"/>
</dbReference>
<evidence type="ECO:0000256" key="3">
    <source>
        <dbReference type="ARBA" id="ARBA00007739"/>
    </source>
</evidence>
<organism evidence="19 20">
    <name type="scientific">Abditibacterium utsteinense</name>
    <dbReference type="NCBI Taxonomy" id="1960156"/>
    <lineage>
        <taxon>Bacteria</taxon>
        <taxon>Pseudomonadati</taxon>
        <taxon>Abditibacteriota</taxon>
        <taxon>Abditibacteriia</taxon>
        <taxon>Abditibacteriales</taxon>
        <taxon>Abditibacteriaceae</taxon>
        <taxon>Abditibacterium</taxon>
    </lineage>
</organism>
<evidence type="ECO:0000256" key="6">
    <source>
        <dbReference type="ARBA" id="ARBA00022676"/>
    </source>
</evidence>
<keyword evidence="7" id="KW-0808">Transferase</keyword>
<dbReference type="GO" id="GO:0006508">
    <property type="term" value="P:proteolysis"/>
    <property type="evidence" value="ECO:0007669"/>
    <property type="project" value="UniProtKB-KW"/>
</dbReference>
<evidence type="ECO:0000259" key="17">
    <source>
        <dbReference type="Pfam" id="PF00905"/>
    </source>
</evidence>
<keyword evidence="11" id="KW-0511">Multifunctional enzyme</keyword>
<evidence type="ECO:0000256" key="7">
    <source>
        <dbReference type="ARBA" id="ARBA00022679"/>
    </source>
</evidence>
<evidence type="ECO:0000256" key="15">
    <source>
        <dbReference type="SAM" id="MobiDB-lite"/>
    </source>
</evidence>
<dbReference type="FunFam" id="1.10.3810.10:FF:000001">
    <property type="entry name" value="Penicillin-binding protein 1A"/>
    <property type="match status" value="1"/>
</dbReference>
<dbReference type="Gene3D" id="1.10.3810.10">
    <property type="entry name" value="Biosynthetic peptidoglycan transglycosylase-like"/>
    <property type="match status" value="1"/>
</dbReference>
<dbReference type="InterPro" id="IPR036950">
    <property type="entry name" value="PBP_transglycosylase"/>
</dbReference>